<dbReference type="GO" id="GO:0047617">
    <property type="term" value="F:fatty acyl-CoA hydrolase activity"/>
    <property type="evidence" value="ECO:0007669"/>
    <property type="project" value="UniProtKB-EC"/>
</dbReference>
<accession>A0A5Q0M7H4</accession>
<gene>
    <name evidence="9" type="ORF">GFK26_24590</name>
</gene>
<organism evidence="9 10">
    <name type="scientific">Variovorax paradoxus</name>
    <dbReference type="NCBI Taxonomy" id="34073"/>
    <lineage>
        <taxon>Bacteria</taxon>
        <taxon>Pseudomonadati</taxon>
        <taxon>Pseudomonadota</taxon>
        <taxon>Betaproteobacteria</taxon>
        <taxon>Burkholderiales</taxon>
        <taxon>Comamonadaceae</taxon>
        <taxon>Variovorax</taxon>
    </lineage>
</organism>
<name>A0A5Q0M7H4_VARPD</name>
<evidence type="ECO:0000256" key="7">
    <source>
        <dbReference type="ARBA" id="ARBA00048062"/>
    </source>
</evidence>
<dbReference type="Gene3D" id="3.10.129.10">
    <property type="entry name" value="Hotdog Thioesterase"/>
    <property type="match status" value="1"/>
</dbReference>
<evidence type="ECO:0000256" key="3">
    <source>
        <dbReference type="ARBA" id="ARBA00036002"/>
    </source>
</evidence>
<dbReference type="AlphaFoldDB" id="A0A5Q0M7H4"/>
<comment type="catalytic activity">
    <reaction evidence="7">
        <text>a medium-chain fatty acyl-CoA + H2O = a medium-chain fatty acid + CoA + H(+)</text>
        <dbReference type="Rhea" id="RHEA:68184"/>
        <dbReference type="ChEBI" id="CHEBI:15377"/>
        <dbReference type="ChEBI" id="CHEBI:15378"/>
        <dbReference type="ChEBI" id="CHEBI:57287"/>
        <dbReference type="ChEBI" id="CHEBI:59558"/>
        <dbReference type="ChEBI" id="CHEBI:90546"/>
    </reaction>
</comment>
<proteinExistence type="inferred from homology"/>
<dbReference type="PANTHER" id="PTHR43240">
    <property type="entry name" value="1,4-DIHYDROXY-2-NAPHTHOYL-COA THIOESTERASE 1"/>
    <property type="match status" value="1"/>
</dbReference>
<dbReference type="PANTHER" id="PTHR43240:SF20">
    <property type="entry name" value="MEDIUM_LONG-CHAIN ACYL-COA THIOESTERASE YIGI"/>
    <property type="match status" value="1"/>
</dbReference>
<reference evidence="9 10" key="1">
    <citation type="submission" date="2019-10" db="EMBL/GenBank/DDBJ databases">
        <title>Complete genome sequence of Variovorax paradoxus 5C-2.</title>
        <authorList>
            <person name="Gogoleva N.E."/>
            <person name="Balkin A.S."/>
        </authorList>
    </citation>
    <scope>NUCLEOTIDE SEQUENCE [LARGE SCALE GENOMIC DNA]</scope>
    <source>
        <strain evidence="9 10">5C-2</strain>
    </source>
</reference>
<evidence type="ECO:0000256" key="1">
    <source>
        <dbReference type="ARBA" id="ARBA00022801"/>
    </source>
</evidence>
<keyword evidence="1" id="KW-0378">Hydrolase</keyword>
<dbReference type="InterPro" id="IPR003736">
    <property type="entry name" value="PAAI_dom"/>
</dbReference>
<dbReference type="InterPro" id="IPR006683">
    <property type="entry name" value="Thioestr_dom"/>
</dbReference>
<protein>
    <recommendedName>
        <fullName evidence="6">Medium/long-chain acyl-CoA thioesterase YigI</fullName>
        <ecNumber evidence="5">3.1.2.20</ecNumber>
    </recommendedName>
</protein>
<dbReference type="SUPFAM" id="SSF54637">
    <property type="entry name" value="Thioesterase/thiol ester dehydrase-isomerase"/>
    <property type="match status" value="1"/>
</dbReference>
<dbReference type="RefSeq" id="WP_153284263.1">
    <property type="nucleotide sequence ID" value="NZ_CP045644.1"/>
</dbReference>
<evidence type="ECO:0000256" key="2">
    <source>
        <dbReference type="ARBA" id="ARBA00035880"/>
    </source>
</evidence>
<feature type="domain" description="Thioesterase" evidence="8">
    <location>
        <begin position="58"/>
        <end position="126"/>
    </location>
</feature>
<evidence type="ECO:0000313" key="9">
    <source>
        <dbReference type="EMBL" id="QFZ85720.1"/>
    </source>
</evidence>
<comment type="similarity">
    <text evidence="4">Belongs to the YigI thioesterase family.</text>
</comment>
<comment type="catalytic activity">
    <reaction evidence="3">
        <text>a long-chain fatty acyl-CoA + H2O = a long-chain fatty acid + CoA + H(+)</text>
        <dbReference type="Rhea" id="RHEA:67680"/>
        <dbReference type="ChEBI" id="CHEBI:15377"/>
        <dbReference type="ChEBI" id="CHEBI:15378"/>
        <dbReference type="ChEBI" id="CHEBI:57287"/>
        <dbReference type="ChEBI" id="CHEBI:57560"/>
        <dbReference type="ChEBI" id="CHEBI:83139"/>
    </reaction>
</comment>
<evidence type="ECO:0000256" key="5">
    <source>
        <dbReference type="ARBA" id="ARBA00038894"/>
    </source>
</evidence>
<comment type="catalytic activity">
    <reaction evidence="2">
        <text>a fatty acyl-CoA + H2O = a fatty acid + CoA + H(+)</text>
        <dbReference type="Rhea" id="RHEA:16781"/>
        <dbReference type="ChEBI" id="CHEBI:15377"/>
        <dbReference type="ChEBI" id="CHEBI:15378"/>
        <dbReference type="ChEBI" id="CHEBI:28868"/>
        <dbReference type="ChEBI" id="CHEBI:57287"/>
        <dbReference type="ChEBI" id="CHEBI:77636"/>
        <dbReference type="EC" id="3.1.2.20"/>
    </reaction>
</comment>
<dbReference type="Proteomes" id="UP000326780">
    <property type="component" value="Chromosome"/>
</dbReference>
<evidence type="ECO:0000256" key="4">
    <source>
        <dbReference type="ARBA" id="ARBA00038381"/>
    </source>
</evidence>
<dbReference type="EMBL" id="CP045644">
    <property type="protein sequence ID" value="QFZ85720.1"/>
    <property type="molecule type" value="Genomic_DNA"/>
</dbReference>
<dbReference type="Pfam" id="PF03061">
    <property type="entry name" value="4HBT"/>
    <property type="match status" value="1"/>
</dbReference>
<dbReference type="NCBIfam" id="TIGR00369">
    <property type="entry name" value="unchar_dom_1"/>
    <property type="match status" value="1"/>
</dbReference>
<sequence length="160" mass="16589">MSGLGIDQEVSPEAVLEYGRSVLAAQPFSVLIGAELHALAPGHAELQLPLTAQLKQQHGFAHGGIVSYMADNALTFAGGSALRVPVVTSEFKINYVRPAIGQRLIARARAVHTGSSQAVCTCEVVAVADDGTEKLCALAQGTIATLPDSPKKKTSSPAKS</sequence>
<evidence type="ECO:0000313" key="10">
    <source>
        <dbReference type="Proteomes" id="UP000326780"/>
    </source>
</evidence>
<dbReference type="InterPro" id="IPR029069">
    <property type="entry name" value="HotDog_dom_sf"/>
</dbReference>
<dbReference type="EC" id="3.1.2.20" evidence="5"/>
<dbReference type="CDD" id="cd03443">
    <property type="entry name" value="PaaI_thioesterase"/>
    <property type="match status" value="1"/>
</dbReference>
<evidence type="ECO:0000256" key="6">
    <source>
        <dbReference type="ARBA" id="ARBA00040062"/>
    </source>
</evidence>
<evidence type="ECO:0000259" key="8">
    <source>
        <dbReference type="Pfam" id="PF03061"/>
    </source>
</evidence>